<dbReference type="PROSITE" id="PS00187">
    <property type="entry name" value="TPP_ENZYMES"/>
    <property type="match status" value="1"/>
</dbReference>
<dbReference type="InterPro" id="IPR047210">
    <property type="entry name" value="TPP_PYR_POXB-like"/>
</dbReference>
<feature type="domain" description="Thiamine pyrophosphate enzyme TPP-binding" evidence="5">
    <location>
        <begin position="392"/>
        <end position="546"/>
    </location>
</feature>
<dbReference type="SUPFAM" id="SSF52467">
    <property type="entry name" value="DHS-like NAD/FAD-binding domain"/>
    <property type="match status" value="1"/>
</dbReference>
<dbReference type="SUPFAM" id="SSF52518">
    <property type="entry name" value="Thiamin diphosphate-binding fold (THDP-binding)"/>
    <property type="match status" value="2"/>
</dbReference>
<dbReference type="Pfam" id="PF02775">
    <property type="entry name" value="TPP_enzyme_C"/>
    <property type="match status" value="1"/>
</dbReference>
<dbReference type="Proteomes" id="UP001500767">
    <property type="component" value="Unassembled WGS sequence"/>
</dbReference>
<dbReference type="PANTHER" id="PTHR42981">
    <property type="entry name" value="PYRUVATE DEHYDROGENASE [UBIQUINONE]"/>
    <property type="match status" value="1"/>
</dbReference>
<dbReference type="InterPro" id="IPR029035">
    <property type="entry name" value="DHS-like_NAD/FAD-binding_dom"/>
</dbReference>
<dbReference type="NCBIfam" id="NF006129">
    <property type="entry name" value="PRK08273.1"/>
    <property type="match status" value="1"/>
</dbReference>
<accession>A0ABP6WF38</accession>
<proteinExistence type="inferred from homology"/>
<comment type="similarity">
    <text evidence="1 3">Belongs to the TPP enzyme family.</text>
</comment>
<evidence type="ECO:0000313" key="7">
    <source>
        <dbReference type="EMBL" id="GAA3549856.1"/>
    </source>
</evidence>
<dbReference type="RefSeq" id="WP_344740655.1">
    <property type="nucleotide sequence ID" value="NZ_BAAAYR010000001.1"/>
</dbReference>
<dbReference type="Pfam" id="PF02776">
    <property type="entry name" value="TPP_enzyme_N"/>
    <property type="match status" value="1"/>
</dbReference>
<organism evidence="7 8">
    <name type="scientific">Microlunatus spumicola</name>
    <dbReference type="NCBI Taxonomy" id="81499"/>
    <lineage>
        <taxon>Bacteria</taxon>
        <taxon>Bacillati</taxon>
        <taxon>Actinomycetota</taxon>
        <taxon>Actinomycetes</taxon>
        <taxon>Propionibacteriales</taxon>
        <taxon>Propionibacteriaceae</taxon>
        <taxon>Microlunatus</taxon>
    </lineage>
</organism>
<dbReference type="PANTHER" id="PTHR42981:SF2">
    <property type="entry name" value="PYRUVATE DEHYDROGENASE [UBIQUINONE]"/>
    <property type="match status" value="1"/>
</dbReference>
<evidence type="ECO:0000256" key="1">
    <source>
        <dbReference type="ARBA" id="ARBA00007812"/>
    </source>
</evidence>
<feature type="domain" description="Thiamine pyrophosphate enzyme central" evidence="4">
    <location>
        <begin position="205"/>
        <end position="333"/>
    </location>
</feature>
<dbReference type="InterPro" id="IPR012001">
    <property type="entry name" value="Thiamin_PyroP_enz_TPP-bd_dom"/>
</dbReference>
<evidence type="ECO:0000313" key="8">
    <source>
        <dbReference type="Proteomes" id="UP001500767"/>
    </source>
</evidence>
<reference evidence="8" key="1">
    <citation type="journal article" date="2019" name="Int. J. Syst. Evol. Microbiol.">
        <title>The Global Catalogue of Microorganisms (GCM) 10K type strain sequencing project: providing services to taxonomists for standard genome sequencing and annotation.</title>
        <authorList>
            <consortium name="The Broad Institute Genomics Platform"/>
            <consortium name="The Broad Institute Genome Sequencing Center for Infectious Disease"/>
            <person name="Wu L."/>
            <person name="Ma J."/>
        </authorList>
    </citation>
    <scope>NUCLEOTIDE SEQUENCE [LARGE SCALE GENOMIC DNA]</scope>
    <source>
        <strain evidence="8">JCM 16540</strain>
    </source>
</reference>
<name>A0ABP6WF38_9ACTN</name>
<protein>
    <submittedName>
        <fullName evidence="7">Thiamine pyrophosphate-requiring protein</fullName>
    </submittedName>
</protein>
<gene>
    <name evidence="7" type="ORF">GCM10022197_00840</name>
</gene>
<comment type="caution">
    <text evidence="7">The sequence shown here is derived from an EMBL/GenBank/DDBJ whole genome shotgun (WGS) entry which is preliminary data.</text>
</comment>
<evidence type="ECO:0000259" key="6">
    <source>
        <dbReference type="Pfam" id="PF02776"/>
    </source>
</evidence>
<dbReference type="Gene3D" id="3.40.50.970">
    <property type="match status" value="2"/>
</dbReference>
<dbReference type="InterPro" id="IPR012000">
    <property type="entry name" value="Thiamin_PyroP_enz_cen_dom"/>
</dbReference>
<evidence type="ECO:0000256" key="3">
    <source>
        <dbReference type="RuleBase" id="RU362132"/>
    </source>
</evidence>
<feature type="domain" description="Thiamine pyrophosphate enzyme N-terminal TPP-binding" evidence="6">
    <location>
        <begin position="1"/>
        <end position="123"/>
    </location>
</feature>
<dbReference type="InterPro" id="IPR011766">
    <property type="entry name" value="TPP_enzyme_TPP-bd"/>
</dbReference>
<dbReference type="Pfam" id="PF00205">
    <property type="entry name" value="TPP_enzyme_M"/>
    <property type="match status" value="1"/>
</dbReference>
<dbReference type="InterPro" id="IPR029061">
    <property type="entry name" value="THDP-binding"/>
</dbReference>
<evidence type="ECO:0000256" key="2">
    <source>
        <dbReference type="ARBA" id="ARBA00023052"/>
    </source>
</evidence>
<evidence type="ECO:0000259" key="5">
    <source>
        <dbReference type="Pfam" id="PF02775"/>
    </source>
</evidence>
<keyword evidence="2 3" id="KW-0786">Thiamine pyrophosphate</keyword>
<dbReference type="InterPro" id="IPR000399">
    <property type="entry name" value="TPP-bd_CS"/>
</dbReference>
<evidence type="ECO:0000259" key="4">
    <source>
        <dbReference type="Pfam" id="PF00205"/>
    </source>
</evidence>
<dbReference type="Gene3D" id="3.40.50.1220">
    <property type="entry name" value="TPP-binding domain"/>
    <property type="match status" value="1"/>
</dbReference>
<dbReference type="EMBL" id="BAAAYR010000001">
    <property type="protein sequence ID" value="GAA3549856.1"/>
    <property type="molecule type" value="Genomic_DNA"/>
</dbReference>
<dbReference type="InterPro" id="IPR047211">
    <property type="entry name" value="POXB-like"/>
</dbReference>
<sequence>MNVAEHIVERLHAWGVGRVYGYPGDGIGGVLAALTARIKDTGPGHIDFVQVRHEETAGFAATADVKYGGNPIGCCVVTSGPGALHALNGIYDALLDRVPVVAVLGQTAETAIGSGYYQEVDLASVYKDVGRAYLQTITASSQVNHMVDRACRTALAERRPVVLIIPSDVQEQPAVENPPDKHAFFHTSTVPSTTVQGAAPAEVVKAAELLNSGRKVALLVGAGALGYSDLVEQVADRLGAGAAKALLGKTVLDDRLPWVTGAIGLLGTTASWHLMRHCDTLLIIGSRMPYSEYYPEPGQARAVQIDIDGSQCGLRYPTEINLAGDAGDTLAALLPLLEQHDDDWRTEVAKHKRHWDDYSAERAAAKADPVNPEAVVRGISARLPKDAVVAVDCGTATSWYARDLDLGPTHKGSLAGLLLSMGGGMPYAIAAKMANPDRPLLAMIGDGAMQMNGVNELITVSRYWKRWGNGSFVVLVLNNRDLSYVSWETRGTLGAPPDPEQSSLPDVPYADWAKLLGLDGARIDHPDQIDPVLDAAFAADRPFVIDAVVDADVPLVPPHLTASQVLLTAKAEFSGDPAFFGIVAEGVRETVVSKAKAVLGRHGSSD</sequence>
<dbReference type="CDD" id="cd07039">
    <property type="entry name" value="TPP_PYR_POX"/>
    <property type="match status" value="1"/>
</dbReference>
<keyword evidence="8" id="KW-1185">Reference proteome</keyword>